<dbReference type="PANTHER" id="PTHR46579">
    <property type="entry name" value="F5/8 TYPE C DOMAIN-CONTAINING PROTEIN-RELATED"/>
    <property type="match status" value="1"/>
</dbReference>
<keyword evidence="5" id="KW-1185">Reference proteome</keyword>
<comment type="caution">
    <text evidence="4">The sequence shown here is derived from an EMBL/GenBank/DDBJ whole genome shotgun (WGS) entry which is preliminary data.</text>
</comment>
<evidence type="ECO:0000256" key="2">
    <source>
        <dbReference type="SAM" id="SignalP"/>
    </source>
</evidence>
<dbReference type="Proteomes" id="UP000596742">
    <property type="component" value="Unassembled WGS sequence"/>
</dbReference>
<accession>A0A8B6C956</accession>
<dbReference type="PANTHER" id="PTHR46579:SF1">
    <property type="entry name" value="F5_8 TYPE C DOMAIN-CONTAINING PROTEIN"/>
    <property type="match status" value="1"/>
</dbReference>
<feature type="domain" description="C2H2-type" evidence="3">
    <location>
        <begin position="35"/>
        <end position="58"/>
    </location>
</feature>
<sequence>MWKCSICLLVFVTLRFFVSHVYVQHAQSQGLQINCPVPGCAQSYTKYNSLYRHIHRAHSSSLDVTCISETPDNMEERDVTNQPRSSQNEFDNQSPCIVTADHLTDTEPEHTCTCPTQEMMSEDELYRHEEDSNNDPTLYSESAYREAIQRLVVTYTMNLKEIYRTRETTTQFIAEQTDLIVQQHLHFVQQKLLHTLRLRHGMTEEGQNIIKEIFNTTDLPFDGLTTSYGRNRYIRNTFNIVEPEIVHVGLEHILKRRHGQEILEVMNASFSYIPMIESIQQFLQNDDIANLVFGRPNFAPNGLLNDFVDGSVFQTHPLLLGNNEALHLSIYFDDLEICNPLGKNAGIHKIGVFYYSILNLPISYRSRLPAIRVLAIIKRKTMSKFGINNVLRRINKDLELLAEGVNMSIKGENKIIKGAAIAFVGDTLASHEFCGFKIGVGFAFQKCRECECTNTDMQTKFHQRFFQQRNLDRYDEQCRELAIATTKGLFRRLSMAYGINSRSCCRDWPYFNLLEMTPEDIMHVVFEGVALYEVKATLKVLVAEDFFSLSQLNNLISSFPYGYKDRECQPSCIPDNVFNSDDTSLRQSASSVIVFLKHLPLMLIEKLNCDRENEYVTFLSQFCEIVKLLMASVISVETVAMLKIMIESHLKKFKDLFPEKTIIPKQHYLVHLLNAIIRYGPLTQVWSMRYEGKHQFIKQRMSGNPNFKNVVKSLSERCVMYEASLNIGEQHSLFSNDLILGKFKAVVNNECKNKIAAFFGTNVDGIKSIYAVNWIIYNGQKFV</sequence>
<feature type="chain" id="PRO_5032827540" description="C2H2-type domain-containing protein" evidence="2">
    <location>
        <begin position="29"/>
        <end position="783"/>
    </location>
</feature>
<keyword evidence="2" id="KW-0732">Signal</keyword>
<evidence type="ECO:0000313" key="5">
    <source>
        <dbReference type="Proteomes" id="UP000596742"/>
    </source>
</evidence>
<proteinExistence type="predicted"/>
<evidence type="ECO:0000313" key="4">
    <source>
        <dbReference type="EMBL" id="VDI00933.1"/>
    </source>
</evidence>
<dbReference type="OrthoDB" id="6051153at2759"/>
<name>A0A8B6C956_MYTGA</name>
<feature type="signal peptide" evidence="2">
    <location>
        <begin position="1"/>
        <end position="28"/>
    </location>
</feature>
<organism evidence="4 5">
    <name type="scientific">Mytilus galloprovincialis</name>
    <name type="common">Mediterranean mussel</name>
    <dbReference type="NCBI Taxonomy" id="29158"/>
    <lineage>
        <taxon>Eukaryota</taxon>
        <taxon>Metazoa</taxon>
        <taxon>Spiralia</taxon>
        <taxon>Lophotrochozoa</taxon>
        <taxon>Mollusca</taxon>
        <taxon>Bivalvia</taxon>
        <taxon>Autobranchia</taxon>
        <taxon>Pteriomorphia</taxon>
        <taxon>Mytilida</taxon>
        <taxon>Mytiloidea</taxon>
        <taxon>Mytilidae</taxon>
        <taxon>Mytilinae</taxon>
        <taxon>Mytilus</taxon>
    </lineage>
</organism>
<dbReference type="SMART" id="SM00355">
    <property type="entry name" value="ZnF_C2H2"/>
    <property type="match status" value="2"/>
</dbReference>
<reference evidence="4" key="1">
    <citation type="submission" date="2018-11" db="EMBL/GenBank/DDBJ databases">
        <authorList>
            <person name="Alioto T."/>
            <person name="Alioto T."/>
        </authorList>
    </citation>
    <scope>NUCLEOTIDE SEQUENCE</scope>
</reference>
<protein>
    <recommendedName>
        <fullName evidence="3">C2H2-type domain-containing protein</fullName>
    </recommendedName>
</protein>
<evidence type="ECO:0000259" key="3">
    <source>
        <dbReference type="PROSITE" id="PS00028"/>
    </source>
</evidence>
<gene>
    <name evidence="4" type="ORF">MGAL_10B014107</name>
</gene>
<evidence type="ECO:0000256" key="1">
    <source>
        <dbReference type="SAM" id="MobiDB-lite"/>
    </source>
</evidence>
<dbReference type="PROSITE" id="PS00028">
    <property type="entry name" value="ZINC_FINGER_C2H2_1"/>
    <property type="match status" value="1"/>
</dbReference>
<dbReference type="EMBL" id="UYJE01001286">
    <property type="protein sequence ID" value="VDI00933.1"/>
    <property type="molecule type" value="Genomic_DNA"/>
</dbReference>
<feature type="compositionally biased region" description="Polar residues" evidence="1">
    <location>
        <begin position="80"/>
        <end position="92"/>
    </location>
</feature>
<dbReference type="InterPro" id="IPR013087">
    <property type="entry name" value="Znf_C2H2_type"/>
</dbReference>
<dbReference type="AlphaFoldDB" id="A0A8B6C956"/>
<feature type="region of interest" description="Disordered" evidence="1">
    <location>
        <begin position="71"/>
        <end position="92"/>
    </location>
</feature>